<name>A0A918E593_9ACTN</name>
<dbReference type="Gene3D" id="1.20.120.450">
    <property type="entry name" value="dinb family like domain"/>
    <property type="match status" value="1"/>
</dbReference>
<evidence type="ECO:0000313" key="2">
    <source>
        <dbReference type="EMBL" id="GGP07384.1"/>
    </source>
</evidence>
<gene>
    <name evidence="2" type="ORF">GCM10012278_34940</name>
</gene>
<organism evidence="2 3">
    <name type="scientific">Nonomuraea glycinis</name>
    <dbReference type="NCBI Taxonomy" id="2047744"/>
    <lineage>
        <taxon>Bacteria</taxon>
        <taxon>Bacillati</taxon>
        <taxon>Actinomycetota</taxon>
        <taxon>Actinomycetes</taxon>
        <taxon>Streptosporangiales</taxon>
        <taxon>Streptosporangiaceae</taxon>
        <taxon>Nonomuraea</taxon>
    </lineage>
</organism>
<keyword evidence="3" id="KW-1185">Reference proteome</keyword>
<dbReference type="SUPFAM" id="SSF109854">
    <property type="entry name" value="DinB/YfiT-like putative metalloenzymes"/>
    <property type="match status" value="1"/>
</dbReference>
<evidence type="ECO:0000313" key="3">
    <source>
        <dbReference type="Proteomes" id="UP000660745"/>
    </source>
</evidence>
<reference evidence="2" key="1">
    <citation type="journal article" date="2014" name="Int. J. Syst. Evol. Microbiol.">
        <title>Complete genome sequence of Corynebacterium casei LMG S-19264T (=DSM 44701T), isolated from a smear-ripened cheese.</title>
        <authorList>
            <consortium name="US DOE Joint Genome Institute (JGI-PGF)"/>
            <person name="Walter F."/>
            <person name="Albersmeier A."/>
            <person name="Kalinowski J."/>
            <person name="Ruckert C."/>
        </authorList>
    </citation>
    <scope>NUCLEOTIDE SEQUENCE</scope>
    <source>
        <strain evidence="2">CGMCC 4.7430</strain>
    </source>
</reference>
<feature type="domain" description="Mycothiol-dependent maleylpyruvate isomerase metal-binding" evidence="1">
    <location>
        <begin position="12"/>
        <end position="147"/>
    </location>
</feature>
<accession>A0A918E593</accession>
<dbReference type="InterPro" id="IPR024344">
    <property type="entry name" value="MDMPI_metal-binding"/>
</dbReference>
<dbReference type="GO" id="GO:0046872">
    <property type="term" value="F:metal ion binding"/>
    <property type="evidence" value="ECO:0007669"/>
    <property type="project" value="InterPro"/>
</dbReference>
<dbReference type="InterPro" id="IPR034660">
    <property type="entry name" value="DinB/YfiT-like"/>
</dbReference>
<reference evidence="2" key="2">
    <citation type="submission" date="2020-09" db="EMBL/GenBank/DDBJ databases">
        <authorList>
            <person name="Sun Q."/>
            <person name="Zhou Y."/>
        </authorList>
    </citation>
    <scope>NUCLEOTIDE SEQUENCE</scope>
    <source>
        <strain evidence="2">CGMCC 4.7430</strain>
    </source>
</reference>
<dbReference type="NCBIfam" id="TIGR03083">
    <property type="entry name" value="maleylpyruvate isomerase family mycothiol-dependent enzyme"/>
    <property type="match status" value="1"/>
</dbReference>
<evidence type="ECO:0000259" key="1">
    <source>
        <dbReference type="Pfam" id="PF11716"/>
    </source>
</evidence>
<dbReference type="EMBL" id="BMNK01000005">
    <property type="protein sequence ID" value="GGP07384.1"/>
    <property type="molecule type" value="Genomic_DNA"/>
</dbReference>
<protein>
    <recommendedName>
        <fullName evidence="1">Mycothiol-dependent maleylpyruvate isomerase metal-binding domain-containing protein</fullName>
    </recommendedName>
</protein>
<comment type="caution">
    <text evidence="2">The sequence shown here is derived from an EMBL/GenBank/DDBJ whole genome shotgun (WGS) entry which is preliminary data.</text>
</comment>
<dbReference type="Pfam" id="PF11716">
    <property type="entry name" value="MDMPI_N"/>
    <property type="match status" value="1"/>
</dbReference>
<dbReference type="Proteomes" id="UP000660745">
    <property type="component" value="Unassembled WGS sequence"/>
</dbReference>
<dbReference type="InterPro" id="IPR017517">
    <property type="entry name" value="Maleyloyr_isom"/>
</dbReference>
<proteinExistence type="predicted"/>
<sequence>MTDADQIIDALRSGHVHLAALVRGLPANDLTRRSGAADWDVSQVLSHLGSGAEIALAALEAALDGAAVPGGDFNKEVWARWDAMSPAERAAGFLTANETLVARYEGLDARTRKELRIVFGFLPAPVDVTTAARMRLNEFALHTWDVEVAFDPAATLAPAATEPLLDQVSMFLGFITKAEALNDRPVAIAVRVTSPDRSFGLSVADAVALTDEPAQPDAVLSAPAEWWLRLASGRHAAEHTPATVTLTGGKLTLDELRGVFTGF</sequence>
<dbReference type="AlphaFoldDB" id="A0A918E593"/>
<dbReference type="RefSeq" id="WP_189139665.1">
    <property type="nucleotide sequence ID" value="NZ_BMNK01000005.1"/>
</dbReference>